<dbReference type="Pfam" id="PF03098">
    <property type="entry name" value="An_peroxidase"/>
    <property type="match status" value="1"/>
</dbReference>
<proteinExistence type="predicted"/>
<dbReference type="PANTHER" id="PTHR11475">
    <property type="entry name" value="OXIDASE/PEROXIDASE"/>
    <property type="match status" value="1"/>
</dbReference>
<dbReference type="RefSeq" id="WP_203786447.1">
    <property type="nucleotide sequence ID" value="NZ_BOMV01000073.1"/>
</dbReference>
<comment type="subcellular location">
    <subcellularLocation>
        <location evidence="1">Secreted</location>
    </subcellularLocation>
</comment>
<protein>
    <recommendedName>
        <fullName evidence="6">Heme peroxidase</fullName>
    </recommendedName>
</protein>
<comment type="caution">
    <text evidence="4">The sequence shown here is derived from an EMBL/GenBank/DDBJ whole genome shotgun (WGS) entry which is preliminary data.</text>
</comment>
<evidence type="ECO:0000256" key="1">
    <source>
        <dbReference type="ARBA" id="ARBA00004613"/>
    </source>
</evidence>
<dbReference type="GO" id="GO:0004601">
    <property type="term" value="F:peroxidase activity"/>
    <property type="evidence" value="ECO:0007669"/>
    <property type="project" value="InterPro"/>
</dbReference>
<name>A0A919K4L0_9ACTN</name>
<dbReference type="GO" id="GO:0005576">
    <property type="term" value="C:extracellular region"/>
    <property type="evidence" value="ECO:0007669"/>
    <property type="project" value="UniProtKB-SubCell"/>
</dbReference>
<gene>
    <name evidence="4" type="ORF">Ari01nite_69140</name>
</gene>
<organism evidence="4 5">
    <name type="scientific">Paractinoplanes rishiriensis</name>
    <dbReference type="NCBI Taxonomy" id="1050105"/>
    <lineage>
        <taxon>Bacteria</taxon>
        <taxon>Bacillati</taxon>
        <taxon>Actinomycetota</taxon>
        <taxon>Actinomycetes</taxon>
        <taxon>Micromonosporales</taxon>
        <taxon>Micromonosporaceae</taxon>
        <taxon>Paractinoplanes</taxon>
    </lineage>
</organism>
<evidence type="ECO:0000256" key="2">
    <source>
        <dbReference type="ARBA" id="ARBA00022525"/>
    </source>
</evidence>
<dbReference type="InterPro" id="IPR010255">
    <property type="entry name" value="Haem_peroxidase_sf"/>
</dbReference>
<keyword evidence="3" id="KW-0325">Glycoprotein</keyword>
<dbReference type="GO" id="GO:0020037">
    <property type="term" value="F:heme binding"/>
    <property type="evidence" value="ECO:0007669"/>
    <property type="project" value="InterPro"/>
</dbReference>
<dbReference type="GO" id="GO:0006979">
    <property type="term" value="P:response to oxidative stress"/>
    <property type="evidence" value="ECO:0007669"/>
    <property type="project" value="InterPro"/>
</dbReference>
<keyword evidence="5" id="KW-1185">Reference proteome</keyword>
<accession>A0A919K4L0</accession>
<dbReference type="Gene3D" id="1.10.640.10">
    <property type="entry name" value="Haem peroxidase domain superfamily, animal type"/>
    <property type="match status" value="1"/>
</dbReference>
<dbReference type="Proteomes" id="UP000636960">
    <property type="component" value="Unassembled WGS sequence"/>
</dbReference>
<keyword evidence="2" id="KW-0964">Secreted</keyword>
<dbReference type="EMBL" id="BOMV01000073">
    <property type="protein sequence ID" value="GIE99449.1"/>
    <property type="molecule type" value="Genomic_DNA"/>
</dbReference>
<sequence length="566" mass="61600">MNNNKGQVRRVITRLGHGSHAIADAAPDADKLSEKGWTKLSEAVQSPDAGTTDFDYLFPELVGRPDKHLPAGSDDEVIATVAALNDLGNAMIAQESPSGGKSSPIPPVYTYWGQFVDHDLTAATDNDNQISIRDTPLPPLDPDQVRELLTNARNPALNLDSVYGDGPFAPPPAGPGEIAVPYQEEDRAKLRLGTIKVIGTGGVIVPPAGDLARDLPRRDDRTPLIGDSRNDENLVVAQLHVAFLRFHNATVDWVRANEPHRTSVSDVFLRARDLTRWTYQWLCLHDFLRTVTVPDVVDFVLGNDTGDLLGLGSRPRPYMPLEFAVAAYRFGHSMIRGAYDWNRNFGRPGNGPLPNASLDLLFRFTGVGGLGSSETTDNRSLPSNWPIEWDRFVDKDSLFPDRFAEPIDTHLARPLADMANQAAGQTGTPDVLALLRHLARRNLLRGYRLGLPTGQAVAEVLGLPALTPEQVAGSDPIAAAVKAGGFATRTPLWFYILREAEVLAQGNTLGPLGSRIVVETFVGQLRHDPTSYLRQTSWSPSAGVRLPDGSPVDSIPAFLRFAGVLR</sequence>
<dbReference type="CDD" id="cd09819">
    <property type="entry name" value="An_peroxidase_bacterial_1"/>
    <property type="match status" value="1"/>
</dbReference>
<dbReference type="AlphaFoldDB" id="A0A919K4L0"/>
<dbReference type="InterPro" id="IPR037120">
    <property type="entry name" value="Haem_peroxidase_sf_animal"/>
</dbReference>
<dbReference type="PROSITE" id="PS50292">
    <property type="entry name" value="PEROXIDASE_3"/>
    <property type="match status" value="1"/>
</dbReference>
<dbReference type="PANTHER" id="PTHR11475:SF4">
    <property type="entry name" value="CHORION PEROXIDASE"/>
    <property type="match status" value="1"/>
</dbReference>
<dbReference type="SUPFAM" id="SSF48113">
    <property type="entry name" value="Heme-dependent peroxidases"/>
    <property type="match status" value="1"/>
</dbReference>
<evidence type="ECO:0008006" key="6">
    <source>
        <dbReference type="Google" id="ProtNLM"/>
    </source>
</evidence>
<evidence type="ECO:0000313" key="5">
    <source>
        <dbReference type="Proteomes" id="UP000636960"/>
    </source>
</evidence>
<reference evidence="4" key="1">
    <citation type="submission" date="2021-01" db="EMBL/GenBank/DDBJ databases">
        <title>Whole genome shotgun sequence of Actinoplanes rishiriensis NBRC 108556.</title>
        <authorList>
            <person name="Komaki H."/>
            <person name="Tamura T."/>
        </authorList>
    </citation>
    <scope>NUCLEOTIDE SEQUENCE</scope>
    <source>
        <strain evidence="4">NBRC 108556</strain>
    </source>
</reference>
<dbReference type="InterPro" id="IPR019791">
    <property type="entry name" value="Haem_peroxidase_animal"/>
</dbReference>
<evidence type="ECO:0000313" key="4">
    <source>
        <dbReference type="EMBL" id="GIE99449.1"/>
    </source>
</evidence>
<evidence type="ECO:0000256" key="3">
    <source>
        <dbReference type="ARBA" id="ARBA00023180"/>
    </source>
</evidence>